<evidence type="ECO:0000313" key="2">
    <source>
        <dbReference type="EMBL" id="KTD83233.1"/>
    </source>
</evidence>
<accession>A0A0W1APH4</accession>
<dbReference type="EMBL" id="LCZJ02000098">
    <property type="protein sequence ID" value="KTD83233.1"/>
    <property type="molecule type" value="Genomic_DNA"/>
</dbReference>
<gene>
    <name evidence="2" type="ORF">UQ64_03670</name>
</gene>
<dbReference type="RefSeq" id="WP_060627025.1">
    <property type="nucleotide sequence ID" value="NZ_LCZJ02000098.1"/>
</dbReference>
<comment type="caution">
    <text evidence="2">The sequence shown here is derived from an EMBL/GenBank/DDBJ whole genome shotgun (WGS) entry which is preliminary data.</text>
</comment>
<dbReference type="Pfam" id="PF13215">
    <property type="entry name" value="DUF4023"/>
    <property type="match status" value="1"/>
</dbReference>
<evidence type="ECO:0000256" key="1">
    <source>
        <dbReference type="SAM" id="MobiDB-lite"/>
    </source>
</evidence>
<dbReference type="OrthoDB" id="2631586at2"/>
<dbReference type="Proteomes" id="UP000054709">
    <property type="component" value="Unassembled WGS sequence"/>
</dbReference>
<evidence type="ECO:0000313" key="3">
    <source>
        <dbReference type="Proteomes" id="UP000054709"/>
    </source>
</evidence>
<dbReference type="InterPro" id="IPR025097">
    <property type="entry name" value="DUF4023"/>
</dbReference>
<proteinExistence type="predicted"/>
<sequence length="43" mass="4933">MDDTHAFVEKLHDTQKKAEKNKEHHGKGTPSQKLPTKQHSKNP</sequence>
<keyword evidence="3" id="KW-1185">Reference proteome</keyword>
<organism evidence="2 3">
    <name type="scientific">Paenibacillus etheri</name>
    <dbReference type="NCBI Taxonomy" id="1306852"/>
    <lineage>
        <taxon>Bacteria</taxon>
        <taxon>Bacillati</taxon>
        <taxon>Bacillota</taxon>
        <taxon>Bacilli</taxon>
        <taxon>Bacillales</taxon>
        <taxon>Paenibacillaceae</taxon>
        <taxon>Paenibacillus</taxon>
    </lineage>
</organism>
<protein>
    <submittedName>
        <fullName evidence="2">HemX protein</fullName>
    </submittedName>
</protein>
<reference evidence="2 3" key="1">
    <citation type="journal article" date="2015" name="Int. Biodeterior. Biodegradation">
        <title>Physiological and genetic screening methods for the isolation of methyl tert-butyl ether-degrading bacteria for bioremediation purposes.</title>
        <authorList>
            <person name="Guisado I.M."/>
            <person name="Purswani J."/>
            <person name="Gonzalez Lopez J."/>
            <person name="Pozo C."/>
        </authorList>
    </citation>
    <scope>NUCLEOTIDE SEQUENCE [LARGE SCALE GENOMIC DNA]</scope>
    <source>
        <strain evidence="2 3">SH7</strain>
    </source>
</reference>
<name>A0A0W1APH4_9BACL</name>
<dbReference type="AlphaFoldDB" id="A0A0W1APH4"/>
<feature type="compositionally biased region" description="Basic and acidic residues" evidence="1">
    <location>
        <begin position="1"/>
        <end position="22"/>
    </location>
</feature>
<feature type="region of interest" description="Disordered" evidence="1">
    <location>
        <begin position="1"/>
        <end position="43"/>
    </location>
</feature>